<dbReference type="RefSeq" id="YP_008992117.1">
    <property type="nucleotide sequence ID" value="NC_023177.1"/>
</dbReference>
<proteinExistence type="predicted"/>
<dbReference type="KEGG" id="vg:18126154"/>
<evidence type="ECO:0000313" key="1">
    <source>
        <dbReference type="EMBL" id="AHD25512.1"/>
    </source>
</evidence>
<protein>
    <submittedName>
        <fullName evidence="1">Ac132</fullName>
    </submittedName>
</protein>
<organism evidence="1 2">
    <name type="scientific">Choristoneura murinana nucleopolyhedrovirus</name>
    <dbReference type="NCBI Taxonomy" id="1987479"/>
    <lineage>
        <taxon>Viruses</taxon>
        <taxon>Viruses incertae sedis</taxon>
        <taxon>Naldaviricetes</taxon>
        <taxon>Lefavirales</taxon>
        <taxon>Baculoviridae</taxon>
        <taxon>Alphabaculovirus</taxon>
        <taxon>Alphabaculovirus chomurinanae</taxon>
    </lineage>
</organism>
<dbReference type="GeneID" id="18126154"/>
<name>V9XPR8_9ABAC</name>
<dbReference type="EMBL" id="KF894742">
    <property type="protein sequence ID" value="AHD25512.1"/>
    <property type="molecule type" value="Genomic_DNA"/>
</dbReference>
<gene>
    <name evidence="1" type="ORF">chmu025</name>
</gene>
<keyword evidence="2" id="KW-1185">Reference proteome</keyword>
<dbReference type="OrthoDB" id="10911at10239"/>
<evidence type="ECO:0000313" key="2">
    <source>
        <dbReference type="Proteomes" id="UP000203482"/>
    </source>
</evidence>
<dbReference type="Proteomes" id="UP000203482">
    <property type="component" value="Segment"/>
</dbReference>
<reference evidence="1 2" key="1">
    <citation type="journal article" date="2014" name="Genome Announc.">
        <title>Genome Sequence of an Alphabaculovirus Isolated from Choristoneura murinana.</title>
        <authorList>
            <person name="Rohrmann G.F."/>
            <person name="Erlandson M.A."/>
            <person name="Theilmann D.A."/>
        </authorList>
    </citation>
    <scope>NUCLEOTIDE SEQUENCE [LARGE SCALE GENOMIC DNA]</scope>
    <source>
        <strain evidence="1 2">Darmstadt</strain>
    </source>
</reference>
<accession>V9XPR8</accession>
<sequence length="227" mass="26138">MPKNEKPYSRQSTVKAEQVKITERSNQFKAASNKYGKRVGEPDKETRLVAFVNIKLNNEATPEMNRQSKIVYEQQKPSIFNKANVEAFIQKCTFVVAFAHPTYSIEYNKISQTNLLKIYCMNINSELLFKNKNEQMLNALPHAAAFRVQINNELPSKVENVMYDKQTEQLILSVYFSPKQTMESLPLKKCVIYFNTLSTTEWSVPSDLLRAFANLPLTQPKFAPQNN</sequence>